<keyword evidence="3" id="KW-1185">Reference proteome</keyword>
<feature type="transmembrane region" description="Helical" evidence="1">
    <location>
        <begin position="34"/>
        <end position="64"/>
    </location>
</feature>
<keyword evidence="1" id="KW-0812">Transmembrane</keyword>
<name>A0A4R6FY36_9SPHN</name>
<dbReference type="OrthoDB" id="7585218at2"/>
<evidence type="ECO:0000313" key="2">
    <source>
        <dbReference type="EMBL" id="TDN86727.1"/>
    </source>
</evidence>
<evidence type="ECO:0000256" key="1">
    <source>
        <dbReference type="SAM" id="Phobius"/>
    </source>
</evidence>
<dbReference type="RefSeq" id="WP_133493912.1">
    <property type="nucleotide sequence ID" value="NZ_BMLU01000001.1"/>
</dbReference>
<accession>A0A4R6FY36</accession>
<dbReference type="AlphaFoldDB" id="A0A4R6FY36"/>
<evidence type="ECO:0000313" key="3">
    <source>
        <dbReference type="Proteomes" id="UP000295493"/>
    </source>
</evidence>
<gene>
    <name evidence="2" type="ORF">EV664_101303</name>
</gene>
<proteinExistence type="predicted"/>
<organism evidence="2 3">
    <name type="scientific">Stakelama pacifica</name>
    <dbReference type="NCBI Taxonomy" id="517720"/>
    <lineage>
        <taxon>Bacteria</taxon>
        <taxon>Pseudomonadati</taxon>
        <taxon>Pseudomonadota</taxon>
        <taxon>Alphaproteobacteria</taxon>
        <taxon>Sphingomonadales</taxon>
        <taxon>Sphingomonadaceae</taxon>
        <taxon>Stakelama</taxon>
    </lineage>
</organism>
<sequence length="69" mass="7405">MIVQILLFFYGLIAMFVLMSIERNRKEKRANSDYLTLAGWGVMSMSASLALSLLGAAALLLVGIPATAA</sequence>
<dbReference type="Proteomes" id="UP000295493">
    <property type="component" value="Unassembled WGS sequence"/>
</dbReference>
<comment type="caution">
    <text evidence="2">The sequence shown here is derived from an EMBL/GenBank/DDBJ whole genome shotgun (WGS) entry which is preliminary data.</text>
</comment>
<reference evidence="2 3" key="1">
    <citation type="submission" date="2019-03" db="EMBL/GenBank/DDBJ databases">
        <title>Genomic Encyclopedia of Type Strains, Phase IV (KMG-IV): sequencing the most valuable type-strain genomes for metagenomic binning, comparative biology and taxonomic classification.</title>
        <authorList>
            <person name="Goeker M."/>
        </authorList>
    </citation>
    <scope>NUCLEOTIDE SEQUENCE [LARGE SCALE GENOMIC DNA]</scope>
    <source>
        <strain evidence="2 3">DSM 25059</strain>
    </source>
</reference>
<keyword evidence="1" id="KW-1133">Transmembrane helix</keyword>
<feature type="transmembrane region" description="Helical" evidence="1">
    <location>
        <begin position="6"/>
        <end position="22"/>
    </location>
</feature>
<keyword evidence="1" id="KW-0472">Membrane</keyword>
<protein>
    <submittedName>
        <fullName evidence="2">Uncharacterized protein</fullName>
    </submittedName>
</protein>
<dbReference type="EMBL" id="SNWD01000001">
    <property type="protein sequence ID" value="TDN86727.1"/>
    <property type="molecule type" value="Genomic_DNA"/>
</dbReference>